<dbReference type="RefSeq" id="WP_012843506.1">
    <property type="nucleotide sequence ID" value="NC_013501.1"/>
</dbReference>
<gene>
    <name evidence="1" type="ordered locus">Rmar_1000</name>
</gene>
<dbReference type="OrthoDB" id="9914347at2"/>
<protein>
    <recommendedName>
        <fullName evidence="3">Lipoprotein</fullName>
    </recommendedName>
</protein>
<dbReference type="KEGG" id="rmr:Rmar_1000"/>
<reference evidence="1 2" key="1">
    <citation type="journal article" date="2009" name="Stand. Genomic Sci.">
        <title>Complete genome sequence of Rhodothermus marinus type strain (R-10).</title>
        <authorList>
            <person name="Nolan M."/>
            <person name="Tindall B.J."/>
            <person name="Pomrenke H."/>
            <person name="Lapidus A."/>
            <person name="Copeland A."/>
            <person name="Glavina Del Rio T."/>
            <person name="Lucas S."/>
            <person name="Chen F."/>
            <person name="Tice H."/>
            <person name="Cheng J.F."/>
            <person name="Saunders E."/>
            <person name="Han C."/>
            <person name="Bruce D."/>
            <person name="Goodwin L."/>
            <person name="Chain P."/>
            <person name="Pitluck S."/>
            <person name="Ovchinikova G."/>
            <person name="Pati A."/>
            <person name="Ivanova N."/>
            <person name="Mavromatis K."/>
            <person name="Chen A."/>
            <person name="Palaniappan K."/>
            <person name="Land M."/>
            <person name="Hauser L."/>
            <person name="Chang Y.J."/>
            <person name="Jeffries C.D."/>
            <person name="Brettin T."/>
            <person name="Goker M."/>
            <person name="Bristow J."/>
            <person name="Eisen J.A."/>
            <person name="Markowitz V."/>
            <person name="Hugenholtz P."/>
            <person name="Kyrpides N.C."/>
            <person name="Klenk H.P."/>
            <person name="Detter J.C."/>
        </authorList>
    </citation>
    <scope>NUCLEOTIDE SEQUENCE [LARGE SCALE GENOMIC DNA]</scope>
    <source>
        <strain evidence="2">ATCC 43812 / DSM 4252 / R-10</strain>
    </source>
</reference>
<proteinExistence type="predicted"/>
<sequence>MPRTAYTSYIRAARLFKWSLLLLWLAGCRSGAPEPSLHDARTLRPGSFLVVLQGTVADTLEGLARFRRDTSGTVVVDLIGRPDTTRGLSLELPPEEADTLEAVRRWVPGPERGAFVVGYLAWPPYTFVTEAGELVLAERERVDRVAGTFRLALGAMDLRTGEPLEVEALGAFVALPASEK</sequence>
<evidence type="ECO:0000313" key="1">
    <source>
        <dbReference type="EMBL" id="ACY47894.1"/>
    </source>
</evidence>
<name>D0MHD6_RHOM4</name>
<dbReference type="HOGENOM" id="CLU_1495093_0_0_10"/>
<dbReference type="Proteomes" id="UP000002221">
    <property type="component" value="Chromosome"/>
</dbReference>
<dbReference type="PROSITE" id="PS51257">
    <property type="entry name" value="PROKAR_LIPOPROTEIN"/>
    <property type="match status" value="1"/>
</dbReference>
<evidence type="ECO:0008006" key="3">
    <source>
        <dbReference type="Google" id="ProtNLM"/>
    </source>
</evidence>
<dbReference type="EMBL" id="CP001807">
    <property type="protein sequence ID" value="ACY47894.1"/>
    <property type="molecule type" value="Genomic_DNA"/>
</dbReference>
<organism evidence="1 2">
    <name type="scientific">Rhodothermus marinus (strain ATCC 43812 / DSM 4252 / R-10)</name>
    <name type="common">Rhodothermus obamensis</name>
    <dbReference type="NCBI Taxonomy" id="518766"/>
    <lineage>
        <taxon>Bacteria</taxon>
        <taxon>Pseudomonadati</taxon>
        <taxon>Rhodothermota</taxon>
        <taxon>Rhodothermia</taxon>
        <taxon>Rhodothermales</taxon>
        <taxon>Rhodothermaceae</taxon>
        <taxon>Rhodothermus</taxon>
    </lineage>
</organism>
<dbReference type="STRING" id="518766.Rmar_1000"/>
<keyword evidence="2" id="KW-1185">Reference proteome</keyword>
<accession>D0MHD6</accession>
<evidence type="ECO:0000313" key="2">
    <source>
        <dbReference type="Proteomes" id="UP000002221"/>
    </source>
</evidence>
<dbReference type="AlphaFoldDB" id="D0MHD6"/>